<evidence type="ECO:0000256" key="1">
    <source>
        <dbReference type="SAM" id="MobiDB-lite"/>
    </source>
</evidence>
<organism evidence="2 3">
    <name type="scientific">Pseudonocardia alni subsp. carboxydivorans</name>
    <dbReference type="NCBI Taxonomy" id="415010"/>
    <lineage>
        <taxon>Bacteria</taxon>
        <taxon>Bacillati</taxon>
        <taxon>Actinomycetota</taxon>
        <taxon>Actinomycetes</taxon>
        <taxon>Pseudonocardiales</taxon>
        <taxon>Pseudonocardiaceae</taxon>
        <taxon>Pseudonocardia</taxon>
    </lineage>
</organism>
<evidence type="ECO:0000313" key="3">
    <source>
        <dbReference type="Proteomes" id="UP001367513"/>
    </source>
</evidence>
<accession>A0ABU9AMG1</accession>
<dbReference type="EMBL" id="JBBPIX010000030">
    <property type="protein sequence ID" value="MEK6467478.1"/>
    <property type="molecule type" value="Genomic_DNA"/>
</dbReference>
<sequence length="276" mass="30480">MDTTTDTTTTTATVDAAEQLRQVADLIAAGAVREARRRTARLADGATTDTRALLGQILDALEKHPAVALPQLRHLWKVSGTAGRELVEACAPRPERRAEAATQTDRAVRATRAERREYARHAPRDLTTRQGVPRQRRSQRSADNDAAARRYFADRTDPAEDTDEQSTYDQLDNEAAAVPPMCGLPCVACGVERSTRDQQRTRDDGLCEDCRDSGAAGVPILPATATRAEVLVARCDHIAATSTSPAERNARLNRDWRTMRRSDRFIVSDWHTRQPA</sequence>
<feature type="compositionally biased region" description="Basic and acidic residues" evidence="1">
    <location>
        <begin position="106"/>
        <end position="127"/>
    </location>
</feature>
<keyword evidence="3" id="KW-1185">Reference proteome</keyword>
<gene>
    <name evidence="2" type="ORF">WG925_27390</name>
</gene>
<feature type="region of interest" description="Disordered" evidence="1">
    <location>
        <begin position="93"/>
        <end position="167"/>
    </location>
</feature>
<dbReference type="RefSeq" id="WP_224404210.1">
    <property type="nucleotide sequence ID" value="NZ_BAAAOD010000098.1"/>
</dbReference>
<feature type="compositionally biased region" description="Basic and acidic residues" evidence="1">
    <location>
        <begin position="140"/>
        <end position="158"/>
    </location>
</feature>
<proteinExistence type="predicted"/>
<evidence type="ECO:0000313" key="2">
    <source>
        <dbReference type="EMBL" id="MEK6467478.1"/>
    </source>
</evidence>
<comment type="caution">
    <text evidence="2">The sequence shown here is derived from an EMBL/GenBank/DDBJ whole genome shotgun (WGS) entry which is preliminary data.</text>
</comment>
<protein>
    <submittedName>
        <fullName evidence="2">Uncharacterized protein</fullName>
    </submittedName>
</protein>
<name>A0ABU9AMG1_PSEA5</name>
<reference evidence="2 3" key="1">
    <citation type="submission" date="2024-03" db="EMBL/GenBank/DDBJ databases">
        <title>Draft genome sequence of Pseudonocardia carboxydivorans JCM 14827.</title>
        <authorList>
            <person name="Duangmal K."/>
        </authorList>
    </citation>
    <scope>NUCLEOTIDE SEQUENCE [LARGE SCALE GENOMIC DNA]</scope>
    <source>
        <strain evidence="2 3">JCM 14827</strain>
    </source>
</reference>
<dbReference type="Proteomes" id="UP001367513">
    <property type="component" value="Unassembled WGS sequence"/>
</dbReference>